<dbReference type="OrthoDB" id="3222at2759"/>
<evidence type="ECO:0000256" key="1">
    <source>
        <dbReference type="ARBA" id="ARBA00004141"/>
    </source>
</evidence>
<dbReference type="SUPFAM" id="SSF81338">
    <property type="entry name" value="Aquaporin-like"/>
    <property type="match status" value="1"/>
</dbReference>
<dbReference type="NCBIfam" id="TIGR00861">
    <property type="entry name" value="MIP"/>
    <property type="match status" value="1"/>
</dbReference>
<feature type="transmembrane region" description="Helical" evidence="8">
    <location>
        <begin position="56"/>
        <end position="77"/>
    </location>
</feature>
<dbReference type="InterPro" id="IPR000425">
    <property type="entry name" value="MIP"/>
</dbReference>
<reference evidence="9 10" key="1">
    <citation type="journal article" date="2010" name="Nature">
        <title>Genome sequence of the palaeopolyploid soybean.</title>
        <authorList>
            <person name="Schmutz J."/>
            <person name="Cannon S.B."/>
            <person name="Schlueter J."/>
            <person name="Ma J."/>
            <person name="Mitros T."/>
            <person name="Nelson W."/>
            <person name="Hyten D.L."/>
            <person name="Song Q."/>
            <person name="Thelen J.J."/>
            <person name="Cheng J."/>
            <person name="Xu D."/>
            <person name="Hellsten U."/>
            <person name="May G.D."/>
            <person name="Yu Y."/>
            <person name="Sakurai T."/>
            <person name="Umezawa T."/>
            <person name="Bhattacharyya M.K."/>
            <person name="Sandhu D."/>
            <person name="Valliyodan B."/>
            <person name="Lindquist E."/>
            <person name="Peto M."/>
            <person name="Grant D."/>
            <person name="Shu S."/>
            <person name="Goodstein D."/>
            <person name="Barry K."/>
            <person name="Futrell-Griggs M."/>
            <person name="Abernathy B."/>
            <person name="Du J."/>
            <person name="Tian Z."/>
            <person name="Zhu L."/>
            <person name="Gill N."/>
            <person name="Joshi T."/>
            <person name="Libault M."/>
            <person name="Sethuraman A."/>
            <person name="Zhang X.-C."/>
            <person name="Shinozaki K."/>
            <person name="Nguyen H.T."/>
            <person name="Wing R.A."/>
            <person name="Cregan P."/>
            <person name="Specht J."/>
            <person name="Grimwood J."/>
            <person name="Rokhsar D."/>
            <person name="Stacey G."/>
            <person name="Shoemaker R.C."/>
            <person name="Jackson S.A."/>
        </authorList>
    </citation>
    <scope>NUCLEOTIDE SEQUENCE [LARGE SCALE GENOMIC DNA]</scope>
    <source>
        <strain evidence="10">cv. Williams 82</strain>
        <tissue evidence="9">Callus</tissue>
    </source>
</reference>
<dbReference type="PANTHER" id="PTHR45665:SF20">
    <property type="entry name" value="MAJOR INTRINSIC PROTEIN (MIP) FAMILY TRANSPORTER"/>
    <property type="match status" value="1"/>
</dbReference>
<dbReference type="Gramene" id="KRH34280">
    <property type="protein sequence ID" value="KRH34280"/>
    <property type="gene ID" value="GLYMA_10G174400"/>
</dbReference>
<keyword evidence="4 8" id="KW-1133">Transmembrane helix</keyword>
<dbReference type="PRINTS" id="PR00783">
    <property type="entry name" value="MINTRINSICP"/>
</dbReference>
<evidence type="ECO:0000313" key="11">
    <source>
        <dbReference type="Proteomes" id="UP000008827"/>
    </source>
</evidence>
<keyword evidence="2 7" id="KW-0813">Transport</keyword>
<dbReference type="PaxDb" id="3847-GLYMA10G31750.1"/>
<evidence type="ECO:0000256" key="3">
    <source>
        <dbReference type="ARBA" id="ARBA00022692"/>
    </source>
</evidence>
<keyword evidence="5 8" id="KW-0472">Membrane</keyword>
<gene>
    <name evidence="10" type="primary">LOC100814469</name>
    <name evidence="9" type="ORF">GLYMA_10G174400</name>
</gene>
<accession>A0A0R4J467</accession>
<protein>
    <submittedName>
        <fullName evidence="9 10">Uncharacterized protein</fullName>
    </submittedName>
</protein>
<feature type="transmembrane region" description="Helical" evidence="8">
    <location>
        <begin position="214"/>
        <end position="234"/>
    </location>
</feature>
<reference evidence="9" key="3">
    <citation type="submission" date="2018-07" db="EMBL/GenBank/DDBJ databases">
        <title>WGS assembly of Glycine max.</title>
        <authorList>
            <person name="Schmutz J."/>
            <person name="Cannon S."/>
            <person name="Schlueter J."/>
            <person name="Ma J."/>
            <person name="Mitros T."/>
            <person name="Nelson W."/>
            <person name="Hyten D."/>
            <person name="Song Q."/>
            <person name="Thelen J."/>
            <person name="Cheng J."/>
            <person name="Xu D."/>
            <person name="Hellsten U."/>
            <person name="May G."/>
            <person name="Yu Y."/>
            <person name="Sakurai T."/>
            <person name="Umezawa T."/>
            <person name="Bhattacharyya M."/>
            <person name="Sandhu D."/>
            <person name="Valliyodan B."/>
            <person name="Lindquist E."/>
            <person name="Peto M."/>
            <person name="Grant D."/>
            <person name="Shu S."/>
            <person name="Goodstein D."/>
            <person name="Barry K."/>
            <person name="Futrell-Griggs M."/>
            <person name="Abernathy B."/>
            <person name="Du J."/>
            <person name="Tian Z."/>
            <person name="Zhu L."/>
            <person name="Gill N."/>
            <person name="Joshi T."/>
            <person name="Libault M."/>
            <person name="Sethuraman A."/>
            <person name="Zhang X."/>
            <person name="Shinozaki K."/>
            <person name="Nguyen H."/>
            <person name="Wing R."/>
            <person name="Cregan P."/>
            <person name="Specht J."/>
            <person name="Grimwood J."/>
            <person name="Rokhsar D."/>
            <person name="Stacey G."/>
            <person name="Shoemaker R."/>
            <person name="Jackson S."/>
        </authorList>
    </citation>
    <scope>NUCLEOTIDE SEQUENCE</scope>
    <source>
        <tissue evidence="9">Callus</tissue>
    </source>
</reference>
<evidence type="ECO:0000256" key="7">
    <source>
        <dbReference type="RuleBase" id="RU000477"/>
    </source>
</evidence>
<evidence type="ECO:0000256" key="4">
    <source>
        <dbReference type="ARBA" id="ARBA00022989"/>
    </source>
</evidence>
<dbReference type="OMA" id="HTGIDTP"/>
<evidence type="ECO:0000256" key="2">
    <source>
        <dbReference type="ARBA" id="ARBA00022448"/>
    </source>
</evidence>
<dbReference type="GeneID" id="100814469"/>
<reference evidence="10" key="2">
    <citation type="submission" date="2018-02" db="UniProtKB">
        <authorList>
            <consortium name="EnsemblPlants"/>
        </authorList>
    </citation>
    <scope>IDENTIFICATION</scope>
    <source>
        <strain evidence="10">Williams 82</strain>
    </source>
</reference>
<dbReference type="Gene3D" id="1.20.1080.10">
    <property type="entry name" value="Glycerol uptake facilitator protein"/>
    <property type="match status" value="1"/>
</dbReference>
<dbReference type="PANTHER" id="PTHR45665">
    <property type="entry name" value="AQUAPORIN-8"/>
    <property type="match status" value="1"/>
</dbReference>
<feature type="transmembrane region" description="Helical" evidence="8">
    <location>
        <begin position="137"/>
        <end position="159"/>
    </location>
</feature>
<dbReference type="SMR" id="A0A0R4J467"/>
<evidence type="ECO:0000256" key="5">
    <source>
        <dbReference type="ARBA" id="ARBA00023136"/>
    </source>
</evidence>
<dbReference type="InterPro" id="IPR023271">
    <property type="entry name" value="Aquaporin-like"/>
</dbReference>
<comment type="similarity">
    <text evidence="6">Belongs to the MIP/aquaporin (TC 1.A.8) family. TIP (TC 1.A.8.10) subfamily.</text>
</comment>
<dbReference type="GO" id="GO:0006833">
    <property type="term" value="P:water transport"/>
    <property type="evidence" value="ECO:0000318"/>
    <property type="project" value="GO_Central"/>
</dbReference>
<comment type="subcellular location">
    <subcellularLocation>
        <location evidence="1">Membrane</location>
        <topology evidence="1">Multi-pass membrane protein</topology>
    </subcellularLocation>
</comment>
<dbReference type="EMBL" id="CM000843">
    <property type="protein sequence ID" value="KRH34280.1"/>
    <property type="molecule type" value="Genomic_DNA"/>
</dbReference>
<dbReference type="InterPro" id="IPR022357">
    <property type="entry name" value="MIP_CS"/>
</dbReference>
<evidence type="ECO:0000256" key="6">
    <source>
        <dbReference type="ARBA" id="ARBA00038477"/>
    </source>
</evidence>
<feature type="transmembrane region" description="Helical" evidence="8">
    <location>
        <begin position="104"/>
        <end position="125"/>
    </location>
</feature>
<dbReference type="GO" id="GO:0016020">
    <property type="term" value="C:membrane"/>
    <property type="evidence" value="ECO:0000318"/>
    <property type="project" value="GO_Central"/>
</dbReference>
<evidence type="ECO:0000256" key="8">
    <source>
        <dbReference type="SAM" id="Phobius"/>
    </source>
</evidence>
<dbReference type="eggNOG" id="KOG0223">
    <property type="taxonomic scope" value="Eukaryota"/>
</dbReference>
<dbReference type="GO" id="GO:0015250">
    <property type="term" value="F:water channel activity"/>
    <property type="evidence" value="ECO:0000318"/>
    <property type="project" value="GO_Central"/>
</dbReference>
<sequence length="254" mass="27078">MATRRYEFGRMNEASHPDSIRAALAEFLSTCIFVFAGEGSALALRQIYKEPGSSAGELVVIALAHAFALFAAISASMHVSGGHVNPAVTFGALLGGRISVLRAVYYWVAQLLGSIVAALLLRLVTNNMRPQGFSVSIGLGAFHGLVLEIALTFGLMYTVYATAIDPKRGSIGSIAPLAIGFVVGANILAGGPFDGACMNPARAFGPAMVGWRWHYHWIFWVGPFIGAALAALLYEYVMVPNEPPHHQPLAAEDY</sequence>
<keyword evidence="11" id="KW-1185">Reference proteome</keyword>
<dbReference type="KEGG" id="gmx:100814469"/>
<dbReference type="InterPro" id="IPR034294">
    <property type="entry name" value="Aquaporin_transptr"/>
</dbReference>
<dbReference type="FunFam" id="1.20.1080.10:FF:000002">
    <property type="entry name" value="Probable aquaporin TIP1-1"/>
    <property type="match status" value="1"/>
</dbReference>
<proteinExistence type="inferred from homology"/>
<organism evidence="10">
    <name type="scientific">Glycine max</name>
    <name type="common">Soybean</name>
    <name type="synonym">Glycine hispida</name>
    <dbReference type="NCBI Taxonomy" id="3847"/>
    <lineage>
        <taxon>Eukaryota</taxon>
        <taxon>Viridiplantae</taxon>
        <taxon>Streptophyta</taxon>
        <taxon>Embryophyta</taxon>
        <taxon>Tracheophyta</taxon>
        <taxon>Spermatophyta</taxon>
        <taxon>Magnoliopsida</taxon>
        <taxon>eudicotyledons</taxon>
        <taxon>Gunneridae</taxon>
        <taxon>Pentapetalae</taxon>
        <taxon>rosids</taxon>
        <taxon>fabids</taxon>
        <taxon>Fabales</taxon>
        <taxon>Fabaceae</taxon>
        <taxon>Papilionoideae</taxon>
        <taxon>50 kb inversion clade</taxon>
        <taxon>NPAAA clade</taxon>
        <taxon>indigoferoid/millettioid clade</taxon>
        <taxon>Phaseoleae</taxon>
        <taxon>Glycine</taxon>
        <taxon>Glycine subgen. Soja</taxon>
    </lineage>
</organism>
<name>A0A0R4J467_SOYBN</name>
<keyword evidence="3 7" id="KW-0812">Transmembrane</keyword>
<dbReference type="EnsemblPlants" id="KRH34280">
    <property type="protein sequence ID" value="KRH34280"/>
    <property type="gene ID" value="GLYMA_10G174400"/>
</dbReference>
<evidence type="ECO:0000313" key="10">
    <source>
        <dbReference type="EnsemblPlants" id="KRH34280"/>
    </source>
</evidence>
<dbReference type="CDD" id="cd00333">
    <property type="entry name" value="MIP"/>
    <property type="match status" value="1"/>
</dbReference>
<evidence type="ECO:0000313" key="9">
    <source>
        <dbReference type="EMBL" id="KRH34280.1"/>
    </source>
</evidence>
<dbReference type="AlphaFoldDB" id="A0A0R4J467"/>
<feature type="transmembrane region" description="Helical" evidence="8">
    <location>
        <begin position="171"/>
        <end position="193"/>
    </location>
</feature>
<dbReference type="RefSeq" id="XP_003536182.1">
    <property type="nucleotide sequence ID" value="XM_003536134.5"/>
</dbReference>
<dbReference type="Proteomes" id="UP000008827">
    <property type="component" value="Chromosome 10"/>
</dbReference>
<dbReference type="PROSITE" id="PS00221">
    <property type="entry name" value="MIP"/>
    <property type="match status" value="1"/>
</dbReference>
<dbReference type="ExpressionAtlas" id="A0A0R4J467">
    <property type="expression patterns" value="baseline and differential"/>
</dbReference>
<dbReference type="STRING" id="3847.A0A0R4J467"/>
<dbReference type="Pfam" id="PF00230">
    <property type="entry name" value="MIP"/>
    <property type="match status" value="1"/>
</dbReference>